<protein>
    <submittedName>
        <fullName evidence="6">Uncharacterized protein</fullName>
    </submittedName>
</protein>
<dbReference type="AlphaFoldDB" id="A0A9P7E1L1"/>
<dbReference type="OrthoDB" id="1741334at2759"/>
<dbReference type="GO" id="GO:0046872">
    <property type="term" value="F:metal ion binding"/>
    <property type="evidence" value="ECO:0007669"/>
    <property type="project" value="UniProtKB-KW"/>
</dbReference>
<dbReference type="PANTHER" id="PTHR23264:SF35">
    <property type="entry name" value="CYTOSOLIC FE-S CLUSTER ASSEMBLY FACTOR NUBP1"/>
    <property type="match status" value="1"/>
</dbReference>
<evidence type="ECO:0000256" key="4">
    <source>
        <dbReference type="ARBA" id="ARBA00023004"/>
    </source>
</evidence>
<dbReference type="GO" id="GO:0051536">
    <property type="term" value="F:iron-sulfur cluster binding"/>
    <property type="evidence" value="ECO:0007669"/>
    <property type="project" value="UniProtKB-KW"/>
</dbReference>
<dbReference type="SUPFAM" id="SSF52540">
    <property type="entry name" value="P-loop containing nucleoside triphosphate hydrolases"/>
    <property type="match status" value="1"/>
</dbReference>
<dbReference type="EMBL" id="JABBWG010000037">
    <property type="protein sequence ID" value="KAG1808594.1"/>
    <property type="molecule type" value="Genomic_DNA"/>
</dbReference>
<keyword evidence="5" id="KW-0411">Iron-sulfur</keyword>
<dbReference type="Gene3D" id="3.40.50.300">
    <property type="entry name" value="P-loop containing nucleotide triphosphate hydrolases"/>
    <property type="match status" value="1"/>
</dbReference>
<reference evidence="6" key="1">
    <citation type="journal article" date="2020" name="New Phytol.">
        <title>Comparative genomics reveals dynamic genome evolution in host specialist ectomycorrhizal fungi.</title>
        <authorList>
            <person name="Lofgren L.A."/>
            <person name="Nguyen N.H."/>
            <person name="Vilgalys R."/>
            <person name="Ruytinx J."/>
            <person name="Liao H.L."/>
            <person name="Branco S."/>
            <person name="Kuo A."/>
            <person name="LaButti K."/>
            <person name="Lipzen A."/>
            <person name="Andreopoulos W."/>
            <person name="Pangilinan J."/>
            <person name="Riley R."/>
            <person name="Hundley H."/>
            <person name="Na H."/>
            <person name="Barry K."/>
            <person name="Grigoriev I.V."/>
            <person name="Stajich J.E."/>
            <person name="Kennedy P.G."/>
        </authorList>
    </citation>
    <scope>NUCLEOTIDE SEQUENCE</scope>
    <source>
        <strain evidence="6">MN1</strain>
    </source>
</reference>
<dbReference type="PANTHER" id="PTHR23264">
    <property type="entry name" value="NUCLEOTIDE-BINDING PROTEIN NBP35 YEAST -RELATED"/>
    <property type="match status" value="1"/>
</dbReference>
<keyword evidence="3" id="KW-0067">ATP-binding</keyword>
<dbReference type="GO" id="GO:0005524">
    <property type="term" value="F:ATP binding"/>
    <property type="evidence" value="ECO:0007669"/>
    <property type="project" value="UniProtKB-KW"/>
</dbReference>
<evidence type="ECO:0000256" key="1">
    <source>
        <dbReference type="ARBA" id="ARBA00022723"/>
    </source>
</evidence>
<evidence type="ECO:0000256" key="3">
    <source>
        <dbReference type="ARBA" id="ARBA00022840"/>
    </source>
</evidence>
<comment type="caution">
    <text evidence="6">The sequence shown here is derived from an EMBL/GenBank/DDBJ whole genome shotgun (WGS) entry which is preliminary data.</text>
</comment>
<evidence type="ECO:0000313" key="7">
    <source>
        <dbReference type="Proteomes" id="UP000807769"/>
    </source>
</evidence>
<sequence>MSVRFMLPSSRGAVMWLGPKKNGLITQFLKDVDWGDLDYLVIDKPPGTSHLERA</sequence>
<keyword evidence="7" id="KW-1185">Reference proteome</keyword>
<gene>
    <name evidence="6" type="ORF">BJ212DRAFT_1381953</name>
</gene>
<keyword evidence="1" id="KW-0479">Metal-binding</keyword>
<name>A0A9P7E1L1_9AGAM</name>
<evidence type="ECO:0000256" key="5">
    <source>
        <dbReference type="ARBA" id="ARBA00023014"/>
    </source>
</evidence>
<evidence type="ECO:0000313" key="6">
    <source>
        <dbReference type="EMBL" id="KAG1808594.1"/>
    </source>
</evidence>
<dbReference type="Proteomes" id="UP000807769">
    <property type="component" value="Unassembled WGS sequence"/>
</dbReference>
<dbReference type="InterPro" id="IPR033756">
    <property type="entry name" value="YlxH/NBP35"/>
</dbReference>
<accession>A0A9P7E1L1</accession>
<evidence type="ECO:0000256" key="2">
    <source>
        <dbReference type="ARBA" id="ARBA00022741"/>
    </source>
</evidence>
<keyword evidence="2" id="KW-0547">Nucleotide-binding</keyword>
<keyword evidence="4" id="KW-0408">Iron</keyword>
<dbReference type="InterPro" id="IPR027417">
    <property type="entry name" value="P-loop_NTPase"/>
</dbReference>
<dbReference type="InterPro" id="IPR019591">
    <property type="entry name" value="Mrp/NBP35_ATP-bd"/>
</dbReference>
<dbReference type="GO" id="GO:0140663">
    <property type="term" value="F:ATP-dependent FeS chaperone activity"/>
    <property type="evidence" value="ECO:0007669"/>
    <property type="project" value="InterPro"/>
</dbReference>
<dbReference type="Pfam" id="PF10609">
    <property type="entry name" value="ParA"/>
    <property type="match status" value="1"/>
</dbReference>
<organism evidence="6 7">
    <name type="scientific">Suillus subaureus</name>
    <dbReference type="NCBI Taxonomy" id="48587"/>
    <lineage>
        <taxon>Eukaryota</taxon>
        <taxon>Fungi</taxon>
        <taxon>Dikarya</taxon>
        <taxon>Basidiomycota</taxon>
        <taxon>Agaricomycotina</taxon>
        <taxon>Agaricomycetes</taxon>
        <taxon>Agaricomycetidae</taxon>
        <taxon>Boletales</taxon>
        <taxon>Suillineae</taxon>
        <taxon>Suillaceae</taxon>
        <taxon>Suillus</taxon>
    </lineage>
</organism>
<dbReference type="GO" id="GO:0016226">
    <property type="term" value="P:iron-sulfur cluster assembly"/>
    <property type="evidence" value="ECO:0007669"/>
    <property type="project" value="InterPro"/>
</dbReference>
<dbReference type="GO" id="GO:0005829">
    <property type="term" value="C:cytosol"/>
    <property type="evidence" value="ECO:0007669"/>
    <property type="project" value="TreeGrafter"/>
</dbReference>
<proteinExistence type="predicted"/>
<dbReference type="RefSeq" id="XP_041188687.1">
    <property type="nucleotide sequence ID" value="XM_041336676.1"/>
</dbReference>
<dbReference type="GeneID" id="64630693"/>